<evidence type="ECO:0000313" key="3">
    <source>
        <dbReference type="EMBL" id="RGP69845.1"/>
    </source>
</evidence>
<proteinExistence type="predicted"/>
<keyword evidence="4" id="KW-1185">Reference proteome</keyword>
<feature type="region of interest" description="Disordered" evidence="1">
    <location>
        <begin position="618"/>
        <end position="660"/>
    </location>
</feature>
<gene>
    <name evidence="3" type="ORF">FLONG3_7671</name>
</gene>
<dbReference type="AlphaFoldDB" id="A0A395SC48"/>
<evidence type="ECO:0000256" key="2">
    <source>
        <dbReference type="SAM" id="Phobius"/>
    </source>
</evidence>
<keyword evidence="2" id="KW-1133">Transmembrane helix</keyword>
<name>A0A395SC48_9HYPO</name>
<keyword evidence="2" id="KW-0812">Transmembrane</keyword>
<keyword evidence="2" id="KW-0472">Membrane</keyword>
<feature type="compositionally biased region" description="Polar residues" evidence="1">
    <location>
        <begin position="634"/>
        <end position="649"/>
    </location>
</feature>
<comment type="caution">
    <text evidence="3">The sequence shown here is derived from an EMBL/GenBank/DDBJ whole genome shotgun (WGS) entry which is preliminary data.</text>
</comment>
<feature type="region of interest" description="Disordered" evidence="1">
    <location>
        <begin position="74"/>
        <end position="119"/>
    </location>
</feature>
<dbReference type="Proteomes" id="UP000266234">
    <property type="component" value="Unassembled WGS sequence"/>
</dbReference>
<protein>
    <submittedName>
        <fullName evidence="3">Uncharacterized protein</fullName>
    </submittedName>
</protein>
<evidence type="ECO:0000313" key="4">
    <source>
        <dbReference type="Proteomes" id="UP000266234"/>
    </source>
</evidence>
<evidence type="ECO:0000256" key="1">
    <source>
        <dbReference type="SAM" id="MobiDB-lite"/>
    </source>
</evidence>
<feature type="region of interest" description="Disordered" evidence="1">
    <location>
        <begin position="718"/>
        <end position="749"/>
    </location>
</feature>
<feature type="compositionally biased region" description="Low complexity" evidence="1">
    <location>
        <begin position="74"/>
        <end position="112"/>
    </location>
</feature>
<feature type="region of interest" description="Disordered" evidence="1">
    <location>
        <begin position="887"/>
        <end position="909"/>
    </location>
</feature>
<sequence>MSDSLAVYSLTIYSPQVLTLVEGGKPVTATFASTFFTHTVQSKNAVTLGNVATTVPVAQNQALNSEESGIKITYAPSSDSSGSSVTTSASASAGTIPSEDQTTASGTATTGTPQKSSNRLPDGAVAGIAIACIVAGLAIGLVAGFIFFRRHRKSTAFKPDFVELQPQHSESKNGPLVNVTSSTHDAELGQFLLDATPDKEIQTELRSLSELIFQHVETYYHEAQVHKISAEMAQCLAHIGYSPELSGLRVETVAAICLDLKTSQDGLRHVLSHIIFRSLDFNSGGSLSMLPPAVAAMAQASHPGENPDSPATSIARSRWRSLSALLLHPNPEERTPLPLSGDEVPSKAHALVNELNRFLHLFVTQESVSQQEQTNHLQAVILECTRLGYVLLSQPGDWRFIFRTKTISMDKTRKIVVCPGLERLSSNDGTSIRPPFSNMPNPLRASYHFLTWILDHDQVPNDIRSSIELVRTCDSDLQHLIELRNDCLPLLERRPKVLQRVHTIIESAQKGLQEVCEIIERCRPENDRGTRTKFSKRMAWIVVESSEFKTQEPIVSRHHAAVLAELNFLRQIALMAPITGAEKREEKRGVVKEAAVFDNVALLGDILGDLTIVPEKKPPVTQAVPSPPSMVIPNANTEPPKQSSMSSLQVPAALHQRSSSQTLHLENTHDLLPEVLPVNMASATPSRSLTAGSKYNNKDLAGLALLLGDPLDFQIYSRSSPASQKDAIKQTSLSSPPSEMSTYGPSQSQSMCIESKQHLPYNPRDIVSELSQSSQNSFRLSSPSRNVTNPLHYRQSALFSSSSITQASSKHCQSYPGQLVWTNPSSTTISVSSPGFHENNYTLSHPIAELDTSPYHMVPLIDAPNQYCSLKDQKLALQVNTTPIELPAEESQAHKPKIRRQIRLGSSRSENVPADPVLLLH</sequence>
<dbReference type="OrthoDB" id="5240423at2759"/>
<organism evidence="3 4">
    <name type="scientific">Fusarium longipes</name>
    <dbReference type="NCBI Taxonomy" id="694270"/>
    <lineage>
        <taxon>Eukaryota</taxon>
        <taxon>Fungi</taxon>
        <taxon>Dikarya</taxon>
        <taxon>Ascomycota</taxon>
        <taxon>Pezizomycotina</taxon>
        <taxon>Sordariomycetes</taxon>
        <taxon>Hypocreomycetidae</taxon>
        <taxon>Hypocreales</taxon>
        <taxon>Nectriaceae</taxon>
        <taxon>Fusarium</taxon>
    </lineage>
</organism>
<dbReference type="EMBL" id="PXOG01000179">
    <property type="protein sequence ID" value="RGP69845.1"/>
    <property type="molecule type" value="Genomic_DNA"/>
</dbReference>
<accession>A0A395SC48</accession>
<feature type="transmembrane region" description="Helical" evidence="2">
    <location>
        <begin position="124"/>
        <end position="148"/>
    </location>
</feature>
<reference evidence="3 4" key="1">
    <citation type="journal article" date="2018" name="PLoS Pathog.">
        <title>Evolution of structural diversity of trichothecenes, a family of toxins produced by plant pathogenic and entomopathogenic fungi.</title>
        <authorList>
            <person name="Proctor R.H."/>
            <person name="McCormick S.P."/>
            <person name="Kim H.S."/>
            <person name="Cardoza R.E."/>
            <person name="Stanley A.M."/>
            <person name="Lindo L."/>
            <person name="Kelly A."/>
            <person name="Brown D.W."/>
            <person name="Lee T."/>
            <person name="Vaughan M.M."/>
            <person name="Alexander N.J."/>
            <person name="Busman M."/>
            <person name="Gutierrez S."/>
        </authorList>
    </citation>
    <scope>NUCLEOTIDE SEQUENCE [LARGE SCALE GENOMIC DNA]</scope>
    <source>
        <strain evidence="3 4">NRRL 20695</strain>
    </source>
</reference>